<dbReference type="PROSITE" id="PS51257">
    <property type="entry name" value="PROKAR_LIPOPROTEIN"/>
    <property type="match status" value="1"/>
</dbReference>
<protein>
    <submittedName>
        <fullName evidence="1">ScyD/ScyE family protein</fullName>
    </submittedName>
</protein>
<comment type="caution">
    <text evidence="1">The sequence shown here is derived from an EMBL/GenBank/DDBJ whole genome shotgun (WGS) entry which is preliminary data.</text>
</comment>
<evidence type="ECO:0000313" key="1">
    <source>
        <dbReference type="EMBL" id="KAA5541212.1"/>
    </source>
</evidence>
<dbReference type="Gene3D" id="2.130.10.10">
    <property type="entry name" value="YVTN repeat-like/Quinoprotein amine dehydrogenase"/>
    <property type="match status" value="1"/>
</dbReference>
<keyword evidence="2" id="KW-1185">Reference proteome</keyword>
<proteinExistence type="predicted"/>
<dbReference type="SUPFAM" id="SSF50952">
    <property type="entry name" value="Soluble quinoprotein glucose dehydrogenase"/>
    <property type="match status" value="1"/>
</dbReference>
<dbReference type="EMBL" id="VWSF01000023">
    <property type="protein sequence ID" value="KAA5541212.1"/>
    <property type="molecule type" value="Genomic_DNA"/>
</dbReference>
<dbReference type="InterPro" id="IPR011041">
    <property type="entry name" value="Quinoprot_gluc/sorb_DH_b-prop"/>
</dbReference>
<gene>
    <name evidence="1" type="ORF">F0145_21520</name>
</gene>
<dbReference type="RefSeq" id="WP_150091865.1">
    <property type="nucleotide sequence ID" value="NZ_VWSF01000023.1"/>
</dbReference>
<name>A0A5M6D4I9_9BACT</name>
<sequence>MKNRITLFLSALVLLSSSGCDEILDEIKKEKRHAPRITTLAQDLTGPLGIETDKKGNLWVTEAGTGQTNDGQLTLITPQGRKFTVVQGFVSEVSPEGGIFGLNHLLLHEGTLYMLHGVEGKLYKYNIANYKPGAAPIQASQLPFEDIGTFVKNYAFEEDTDETDIFNLTVGPGGDIFIVDAAANAVIRRRSGTGQLSVFATIPPVPNPQGDPDQVQAVPTGIVYDGNNFLVCTFTGFPFPANQATIYQVNRQGNTTVYQSGLASLTDIELGPDHKPLVVEYGTWTGEGFAENSGALVRSTPEKNTRLITGLNFPNSLERGNGQVYYIAQTFDGVIRKINY</sequence>
<accession>A0A5M6D4I9</accession>
<organism evidence="1 2">
    <name type="scientific">Adhaeribacter rhizoryzae</name>
    <dbReference type="NCBI Taxonomy" id="2607907"/>
    <lineage>
        <taxon>Bacteria</taxon>
        <taxon>Pseudomonadati</taxon>
        <taxon>Bacteroidota</taxon>
        <taxon>Cytophagia</taxon>
        <taxon>Cytophagales</taxon>
        <taxon>Hymenobacteraceae</taxon>
        <taxon>Adhaeribacter</taxon>
    </lineage>
</organism>
<evidence type="ECO:0000313" key="2">
    <source>
        <dbReference type="Proteomes" id="UP000323426"/>
    </source>
</evidence>
<dbReference type="AlphaFoldDB" id="A0A5M6D4I9"/>
<dbReference type="InterPro" id="IPR015943">
    <property type="entry name" value="WD40/YVTN_repeat-like_dom_sf"/>
</dbReference>
<dbReference type="InterPro" id="IPR048031">
    <property type="entry name" value="ScyD/ScyE-like"/>
</dbReference>
<dbReference type="NCBIfam" id="NF033206">
    <property type="entry name" value="ScyE_fam"/>
    <property type="match status" value="1"/>
</dbReference>
<reference evidence="1 2" key="1">
    <citation type="submission" date="2019-09" db="EMBL/GenBank/DDBJ databases">
        <title>Genome sequence and assembly of Adhaeribacter sp.</title>
        <authorList>
            <person name="Chhetri G."/>
        </authorList>
    </citation>
    <scope>NUCLEOTIDE SEQUENCE [LARGE SCALE GENOMIC DNA]</scope>
    <source>
        <strain evidence="1 2">DK36</strain>
    </source>
</reference>
<dbReference type="Proteomes" id="UP000323426">
    <property type="component" value="Unassembled WGS sequence"/>
</dbReference>